<keyword evidence="2" id="KW-1185">Reference proteome</keyword>
<name>A0ACC7NTR3_9BACL</name>
<organism evidence="1 2">
    <name type="scientific">Paenibacillus mesotrionivorans</name>
    <dbReference type="NCBI Taxonomy" id="3160968"/>
    <lineage>
        <taxon>Bacteria</taxon>
        <taxon>Bacillati</taxon>
        <taxon>Bacillota</taxon>
        <taxon>Bacilli</taxon>
        <taxon>Bacillales</taxon>
        <taxon>Paenibacillaceae</taxon>
        <taxon>Paenibacillus</taxon>
    </lineage>
</organism>
<gene>
    <name evidence="1" type="ORF">ACI1P1_03780</name>
</gene>
<reference evidence="1" key="1">
    <citation type="submission" date="2024-12" db="EMBL/GenBank/DDBJ databases">
        <authorList>
            <person name="Wu N."/>
        </authorList>
    </citation>
    <scope>NUCLEOTIDE SEQUENCE</scope>
    <source>
        <strain evidence="1">P15</strain>
    </source>
</reference>
<sequence length="661" mass="70998">MQILIPFLVLIIAASGIVTYLGYYFATRMTVENQTAGNETAMNLLNGNLGLYLKEHERLVEMLAGNNELAHVIQNGLNSKQSQTLLPAVRNLFQEALKADDQLTNVYVGLGDKGMLVEPAADLPDGFDPTSREWYQKAAAQKGANVWVEPYIDTATKTLVLTVSRAVVADGKLVGVVGADLKIDSILGLINSVKLGDTGHVFMLDAQNRIISHRDNGQIGSDQSGSEFVKQMQEKGAAGTVQYKSDGSHNILSYVTNDKTGWKIAGVANLREFEDKAAGLLTPSLISLLAVMMVAGLLSWPLTQAIIRPIRRLQAAMLEFRQGNLSVRSGIRKRNEIGQLADGFDEMAGQMGTLMDHIRQTSSQLAESSHILKLSAAENTASSSEVAVTMQEMASGAGDQAEIVEHNAIVVQEMARHIDSVEQETGTMHGLTQSMMEVAAVNGERLEQLSVQTRNTVEAAASVKDAMYSLGESSRQIGEFVSVIAGITAQTNILSLNAAIEAARAGEQGRGFGVVAAEIRKLAAHSEEALASISELVERMGRNTREAVQMTEKAGESMSKQAVVVRETRSGFVSIQETVQANLEGIARVIAAVGALTAEKDKISANTSELQAICQATAAGTEEVSASVQEQTASMEQLNHLARQLEDVAQTLSREISKFKS</sequence>
<evidence type="ECO:0000313" key="2">
    <source>
        <dbReference type="Proteomes" id="UP001631969"/>
    </source>
</evidence>
<dbReference type="EMBL" id="JBJURJ010000002">
    <property type="protein sequence ID" value="MFM9327415.1"/>
    <property type="molecule type" value="Genomic_DNA"/>
</dbReference>
<accession>A0ACC7NTR3</accession>
<evidence type="ECO:0000313" key="1">
    <source>
        <dbReference type="EMBL" id="MFM9327415.1"/>
    </source>
</evidence>
<proteinExistence type="predicted"/>
<protein>
    <submittedName>
        <fullName evidence="1">Methyl-accepting chemotaxis protein</fullName>
    </submittedName>
</protein>
<dbReference type="Proteomes" id="UP001631969">
    <property type="component" value="Unassembled WGS sequence"/>
</dbReference>
<comment type="caution">
    <text evidence="1">The sequence shown here is derived from an EMBL/GenBank/DDBJ whole genome shotgun (WGS) entry which is preliminary data.</text>
</comment>